<dbReference type="AlphaFoldDB" id="A0A6C0AYR9"/>
<sequence length="202" mass="23198">MRYLEKPLIVLVSIIGVVMFYKYFYDGTEYTRSNLDNKLYRVRSATGQQEKADLLALMNLKLNVIVDSFKNANYNSNVSIQRLIKNWNKGVTIKEIGKMESDAAYVINKQYMSFCLPENTSKTLDNTNLMTYVGIHELAHIMSNETGHGDEFIKNFEFLLNHAKTLNYTDPIMNKEVPVYIQLNKLNTADNYCGVPLVNSIN</sequence>
<protein>
    <recommendedName>
        <fullName evidence="3">WLM domain-containing protein</fullName>
    </recommendedName>
</protein>
<feature type="transmembrane region" description="Helical" evidence="1">
    <location>
        <begin position="7"/>
        <end position="25"/>
    </location>
</feature>
<keyword evidence="1" id="KW-1133">Transmembrane helix</keyword>
<evidence type="ECO:0008006" key="3">
    <source>
        <dbReference type="Google" id="ProtNLM"/>
    </source>
</evidence>
<name>A0A6C0AYR9_9ZZZZ</name>
<keyword evidence="1" id="KW-0812">Transmembrane</keyword>
<dbReference type="EMBL" id="MN739039">
    <property type="protein sequence ID" value="QHS84946.1"/>
    <property type="molecule type" value="Genomic_DNA"/>
</dbReference>
<accession>A0A6C0AYR9</accession>
<reference evidence="2" key="1">
    <citation type="journal article" date="2020" name="Nature">
        <title>Giant virus diversity and host interactions through global metagenomics.</title>
        <authorList>
            <person name="Schulz F."/>
            <person name="Roux S."/>
            <person name="Paez-Espino D."/>
            <person name="Jungbluth S."/>
            <person name="Walsh D.A."/>
            <person name="Denef V.J."/>
            <person name="McMahon K.D."/>
            <person name="Konstantinidis K.T."/>
            <person name="Eloe-Fadrosh E.A."/>
            <person name="Kyrpides N.C."/>
            <person name="Woyke T."/>
        </authorList>
    </citation>
    <scope>NUCLEOTIDE SEQUENCE</scope>
    <source>
        <strain evidence="2">GVMAG-M-3300009182-67</strain>
    </source>
</reference>
<keyword evidence="1" id="KW-0472">Membrane</keyword>
<proteinExistence type="predicted"/>
<evidence type="ECO:0000256" key="1">
    <source>
        <dbReference type="SAM" id="Phobius"/>
    </source>
</evidence>
<dbReference type="Gene3D" id="3.30.2010.10">
    <property type="entry name" value="Metalloproteases ('zincins'), catalytic domain"/>
    <property type="match status" value="1"/>
</dbReference>
<evidence type="ECO:0000313" key="2">
    <source>
        <dbReference type="EMBL" id="QHS84946.1"/>
    </source>
</evidence>
<organism evidence="2">
    <name type="scientific">viral metagenome</name>
    <dbReference type="NCBI Taxonomy" id="1070528"/>
    <lineage>
        <taxon>unclassified sequences</taxon>
        <taxon>metagenomes</taxon>
        <taxon>organismal metagenomes</taxon>
    </lineage>
</organism>